<dbReference type="Proteomes" id="UP001497516">
    <property type="component" value="Chromosome 6"/>
</dbReference>
<organism evidence="2 3">
    <name type="scientific">Linum trigynum</name>
    <dbReference type="NCBI Taxonomy" id="586398"/>
    <lineage>
        <taxon>Eukaryota</taxon>
        <taxon>Viridiplantae</taxon>
        <taxon>Streptophyta</taxon>
        <taxon>Embryophyta</taxon>
        <taxon>Tracheophyta</taxon>
        <taxon>Spermatophyta</taxon>
        <taxon>Magnoliopsida</taxon>
        <taxon>eudicotyledons</taxon>
        <taxon>Gunneridae</taxon>
        <taxon>Pentapetalae</taxon>
        <taxon>rosids</taxon>
        <taxon>fabids</taxon>
        <taxon>Malpighiales</taxon>
        <taxon>Linaceae</taxon>
        <taxon>Linum</taxon>
    </lineage>
</organism>
<protein>
    <submittedName>
        <fullName evidence="2">Uncharacterized protein</fullName>
    </submittedName>
</protein>
<dbReference type="EMBL" id="OZ034819">
    <property type="protein sequence ID" value="CAL1396410.1"/>
    <property type="molecule type" value="Genomic_DNA"/>
</dbReference>
<name>A0AAV2FG04_9ROSI</name>
<dbReference type="AlphaFoldDB" id="A0AAV2FG04"/>
<feature type="region of interest" description="Disordered" evidence="1">
    <location>
        <begin position="36"/>
        <end position="58"/>
    </location>
</feature>
<proteinExistence type="predicted"/>
<accession>A0AAV2FG04</accession>
<feature type="compositionally biased region" description="Low complexity" evidence="1">
    <location>
        <begin position="43"/>
        <end position="54"/>
    </location>
</feature>
<evidence type="ECO:0000256" key="1">
    <source>
        <dbReference type="SAM" id="MobiDB-lite"/>
    </source>
</evidence>
<feature type="compositionally biased region" description="Polar residues" evidence="1">
    <location>
        <begin position="146"/>
        <end position="157"/>
    </location>
</feature>
<evidence type="ECO:0000313" key="2">
    <source>
        <dbReference type="EMBL" id="CAL1396410.1"/>
    </source>
</evidence>
<feature type="region of interest" description="Disordered" evidence="1">
    <location>
        <begin position="132"/>
        <end position="157"/>
    </location>
</feature>
<evidence type="ECO:0000313" key="3">
    <source>
        <dbReference type="Proteomes" id="UP001497516"/>
    </source>
</evidence>
<keyword evidence="3" id="KW-1185">Reference proteome</keyword>
<reference evidence="2 3" key="1">
    <citation type="submission" date="2024-04" db="EMBL/GenBank/DDBJ databases">
        <authorList>
            <person name="Fracassetti M."/>
        </authorList>
    </citation>
    <scope>NUCLEOTIDE SEQUENCE [LARGE SCALE GENOMIC DNA]</scope>
</reference>
<sequence length="157" mass="16548">MLATEKARAATAVFSAMTPSAVAVPPPVEAKANIAEPPATKEVSTPPTAVATQAQPPPSATVEVAASLLKKKKMNEAVASVHVLEMAIAPASVEELQTDGMEERVMRGLAKNWRFRKKRSTRALLPANVDAAGTARNSETRIDGEATSSRAPSRYLS</sequence>
<gene>
    <name evidence="2" type="ORF">LTRI10_LOCUS36781</name>
</gene>